<feature type="signal peptide" evidence="1">
    <location>
        <begin position="1"/>
        <end position="18"/>
    </location>
</feature>
<dbReference type="RefSeq" id="WP_072426640.1">
    <property type="nucleotide sequence ID" value="NZ_FPKR01000001.1"/>
</dbReference>
<dbReference type="EMBL" id="FPKR01000001">
    <property type="protein sequence ID" value="SFZ70157.1"/>
    <property type="molecule type" value="Genomic_DNA"/>
</dbReference>
<feature type="chain" id="PRO_5012476199" evidence="1">
    <location>
        <begin position="19"/>
        <end position="251"/>
    </location>
</feature>
<evidence type="ECO:0000259" key="2">
    <source>
        <dbReference type="SMART" id="SM00062"/>
    </source>
</evidence>
<reference evidence="3 4" key="1">
    <citation type="submission" date="2016-11" db="EMBL/GenBank/DDBJ databases">
        <authorList>
            <person name="Jaros S."/>
            <person name="Januszkiewicz K."/>
            <person name="Wedrychowicz H."/>
        </authorList>
    </citation>
    <scope>NUCLEOTIDE SEQUENCE [LARGE SCALE GENOMIC DNA]</scope>
    <source>
        <strain evidence="3 4">DSM 18899</strain>
    </source>
</reference>
<gene>
    <name evidence="3" type="ORF">SAMN02745887_00077</name>
</gene>
<dbReference type="Pfam" id="PF00497">
    <property type="entry name" value="SBP_bac_3"/>
    <property type="match status" value="1"/>
</dbReference>
<dbReference type="Proteomes" id="UP000186513">
    <property type="component" value="Unassembled WGS sequence"/>
</dbReference>
<evidence type="ECO:0000313" key="4">
    <source>
        <dbReference type="Proteomes" id="UP000186513"/>
    </source>
</evidence>
<feature type="domain" description="Solute-binding protein family 3/N-terminal" evidence="2">
    <location>
        <begin position="22"/>
        <end position="251"/>
    </location>
</feature>
<sequence>MLLRARLLLLLLGTSVLAAPLSLRSAAQEDSAPKFVRLADGRISGICIELLRAMEAIDPGLRISGLEQSLPLPRLERMLEQGQLDLACGLIHNPQRAEKFRLLRPALYTASYGFAIRRGDSARPQSWAELARVDGPRTVLAVSGSGVISKLSSLPGVSIDTSAISPRQNLVKLQYGRGRFFYYRLQGLQREILEAGLGEQIEVLPSVIDEYSFHLALSRSLPSPVVERLQAALLKLHADKTLARLILTWQP</sequence>
<accession>A0A1K2H370</accession>
<keyword evidence="4" id="KW-1185">Reference proteome</keyword>
<dbReference type="AlphaFoldDB" id="A0A1K2H370"/>
<dbReference type="InterPro" id="IPR001638">
    <property type="entry name" value="Solute-binding_3/MltF_N"/>
</dbReference>
<dbReference type="OrthoDB" id="8771874at2"/>
<name>A0A1K2H370_9NEIS</name>
<dbReference type="Gene3D" id="3.40.190.10">
    <property type="entry name" value="Periplasmic binding protein-like II"/>
    <property type="match status" value="2"/>
</dbReference>
<dbReference type="SUPFAM" id="SSF53850">
    <property type="entry name" value="Periplasmic binding protein-like II"/>
    <property type="match status" value="1"/>
</dbReference>
<evidence type="ECO:0000256" key="1">
    <source>
        <dbReference type="SAM" id="SignalP"/>
    </source>
</evidence>
<evidence type="ECO:0000313" key="3">
    <source>
        <dbReference type="EMBL" id="SFZ70157.1"/>
    </source>
</evidence>
<organism evidence="3 4">
    <name type="scientific">Chitinimonas taiwanensis DSM 18899</name>
    <dbReference type="NCBI Taxonomy" id="1121279"/>
    <lineage>
        <taxon>Bacteria</taxon>
        <taxon>Pseudomonadati</taxon>
        <taxon>Pseudomonadota</taxon>
        <taxon>Betaproteobacteria</taxon>
        <taxon>Neisseriales</taxon>
        <taxon>Chitinibacteraceae</taxon>
        <taxon>Chitinimonas</taxon>
    </lineage>
</organism>
<protein>
    <submittedName>
        <fullName evidence="3">Extracellular solute-binding protein, family 3</fullName>
    </submittedName>
</protein>
<proteinExistence type="predicted"/>
<dbReference type="SMART" id="SM00062">
    <property type="entry name" value="PBPb"/>
    <property type="match status" value="1"/>
</dbReference>
<dbReference type="STRING" id="1121279.SAMN02745887_00077"/>
<keyword evidence="1" id="KW-0732">Signal</keyword>